<dbReference type="GeneID" id="86822353"/>
<evidence type="ECO:0000313" key="1">
    <source>
        <dbReference type="EMBL" id="EEG49100.1"/>
    </source>
</evidence>
<reference evidence="1 2" key="1">
    <citation type="submission" date="2009-01" db="EMBL/GenBank/DDBJ databases">
        <authorList>
            <person name="Fulton L."/>
            <person name="Clifton S."/>
            <person name="Fulton B."/>
            <person name="Xu J."/>
            <person name="Minx P."/>
            <person name="Pepin K.H."/>
            <person name="Johnson M."/>
            <person name="Bhonagiri V."/>
            <person name="Nash W.E."/>
            <person name="Mardis E.R."/>
            <person name="Wilson R.K."/>
        </authorList>
    </citation>
    <scope>NUCLEOTIDE SEQUENCE [LARGE SCALE GENOMIC DNA]</scope>
    <source>
        <strain evidence="2">DSM 10507 / JCM 14656 / S5a33</strain>
    </source>
</reference>
<name>C0CM30_BLAHS</name>
<dbReference type="HOGENOM" id="CLU_2663749_0_0_9"/>
<protein>
    <submittedName>
        <fullName evidence="1">Uncharacterized protein</fullName>
    </submittedName>
</protein>
<dbReference type="EMBL" id="ACBZ01000101">
    <property type="protein sequence ID" value="EEG49100.1"/>
    <property type="molecule type" value="Genomic_DNA"/>
</dbReference>
<accession>C0CM30</accession>
<reference evidence="1 2" key="2">
    <citation type="submission" date="2009-02" db="EMBL/GenBank/DDBJ databases">
        <title>Draft genome sequence of Blautia hydrogenotrophica DSM 10507 (Ruminococcus hydrogenotrophicus DSM 10507).</title>
        <authorList>
            <person name="Sudarsanam P."/>
            <person name="Ley R."/>
            <person name="Guruge J."/>
            <person name="Turnbaugh P.J."/>
            <person name="Mahowald M."/>
            <person name="Liep D."/>
            <person name="Gordon J."/>
        </authorList>
    </citation>
    <scope>NUCLEOTIDE SEQUENCE [LARGE SCALE GENOMIC DNA]</scope>
    <source>
        <strain evidence="2">DSM 10507 / JCM 14656 / S5a33</strain>
    </source>
</reference>
<dbReference type="PATRIC" id="fig|476272.21.peg.1949"/>
<proteinExistence type="predicted"/>
<organism evidence="1 2">
    <name type="scientific">Blautia hydrogenotrophica (strain DSM 10507 / JCM 14656 / S5a33)</name>
    <name type="common">Ruminococcus hydrogenotrophicus</name>
    <dbReference type="NCBI Taxonomy" id="476272"/>
    <lineage>
        <taxon>Bacteria</taxon>
        <taxon>Bacillati</taxon>
        <taxon>Bacillota</taxon>
        <taxon>Clostridia</taxon>
        <taxon>Lachnospirales</taxon>
        <taxon>Lachnospiraceae</taxon>
        <taxon>Blautia</taxon>
    </lineage>
</organism>
<sequence length="75" mass="8762">MIEKYTHYGVNVVYQIIDTFKNNNFRQELKENGIAWTDLPILDTDVLTYVKDGITKYACIKKGAEYAERVYTYAT</sequence>
<comment type="caution">
    <text evidence="1">The sequence shown here is derived from an EMBL/GenBank/DDBJ whole genome shotgun (WGS) entry which is preliminary data.</text>
</comment>
<evidence type="ECO:0000313" key="2">
    <source>
        <dbReference type="Proteomes" id="UP000003100"/>
    </source>
</evidence>
<dbReference type="RefSeq" id="WP_005948799.1">
    <property type="nucleotide sequence ID" value="NZ_CP136423.1"/>
</dbReference>
<keyword evidence="2" id="KW-1185">Reference proteome</keyword>
<dbReference type="AlphaFoldDB" id="C0CM30"/>
<dbReference type="Proteomes" id="UP000003100">
    <property type="component" value="Unassembled WGS sequence"/>
</dbReference>
<gene>
    <name evidence="1" type="ORF">RUMHYD_01905</name>
</gene>